<dbReference type="EMBL" id="FO681347">
    <property type="protein sequence ID" value="CCV64092.1"/>
    <property type="molecule type" value="Genomic_DNA"/>
</dbReference>
<dbReference type="Gene3D" id="3.40.190.10">
    <property type="entry name" value="Periplasmic binding protein-like II"/>
    <property type="match status" value="1"/>
</dbReference>
<dbReference type="KEGG" id="apal:BN85405150"/>
<dbReference type="RefSeq" id="WP_026657449.1">
    <property type="nucleotide sequence ID" value="NC_022538.1"/>
</dbReference>
<dbReference type="Proteomes" id="UP000032740">
    <property type="component" value="Chromosome"/>
</dbReference>
<feature type="signal peptide" evidence="1">
    <location>
        <begin position="1"/>
        <end position="21"/>
    </location>
</feature>
<sequence>MKKIFSLIVASIAALVLVACGGESNADTIRMSVWFKSGSTEYSISYRGATPYASTLNGQRYVKGSILPVWEEIGKKLDVTFVDAVDDGDTSTDAQWERLSKTGFGSVDLVNGTGAKITEAGQKGQFVNIAKYLDRMPSLNTLITNDKAAKLSMTTPKGEIFYTPYFDGSGELEHMFLARIDWIEKLLDTNVTGDTKNYSGSFSYTPINGTEGYTVSVANETGTGENAKRNVTKNAVVKNAFDVVKDAPKTGAGMLTAFRSYLNERYGSLEQSGYAKLSDIFAGTDASYDADEMVALMYVIKANEQTLLDGIAQVGAKANSIVPYFQREKADNRVRQYARGLEMFGLRGVNARNEWLFIDKNGELQDTRGINDGATLVDGFSKLNQLSTDGIIPDIASYADKYNFRTNLLKGTSGEFGFLTYDYNGTSTTDDLTGAENGGRKVDENFKFQAILPPVNKWDTKQGNEWFHFSESVRSVKAEAWGIPVEVEKNPAKLDKVLKLVDGLYDYSSKDAIGSIHLYGPSQWLSDDFELYYNPITKQSDAIWSYKQEAVDERKTLAGGDMIKYLRGYLGATMPIGHVRSLGLEYQTLTEDGKEGIGRINKAVAAETFRLAGVYESNDPFYTPVPTSLPLTQLQNTSVGATTFRNYTNNKVLITLVKEGFSGASETLTPQGYADIIAKPSEFAVFIKAYRDAYKSVTSN</sequence>
<dbReference type="STRING" id="1318466.BN85405150"/>
<proteinExistence type="predicted"/>
<accession>U4KKG1</accession>
<dbReference type="OrthoDB" id="9787283at2"/>
<name>U4KKG1_ALTPJ</name>
<keyword evidence="3" id="KW-1185">Reference proteome</keyword>
<dbReference type="PROSITE" id="PS51257">
    <property type="entry name" value="PROKAR_LIPOPROTEIN"/>
    <property type="match status" value="1"/>
</dbReference>
<gene>
    <name evidence="2" type="ORF">BN85405150</name>
</gene>
<protein>
    <submittedName>
        <fullName evidence="2">Uncharacterized protein</fullName>
    </submittedName>
</protein>
<dbReference type="AlphaFoldDB" id="U4KKG1"/>
<dbReference type="HOGENOM" id="CLU_388642_0_0_14"/>
<organism evidence="2 3">
    <name type="scientific">Alteracholeplasma palmae (strain ATCC 49389 / J233)</name>
    <name type="common">Acholeplasma palmae</name>
    <dbReference type="NCBI Taxonomy" id="1318466"/>
    <lineage>
        <taxon>Bacteria</taxon>
        <taxon>Bacillati</taxon>
        <taxon>Mycoplasmatota</taxon>
        <taxon>Mollicutes</taxon>
        <taxon>Acholeplasmatales</taxon>
        <taxon>Acholeplasmataceae</taxon>
        <taxon>Acholeplasma</taxon>
    </lineage>
</organism>
<keyword evidence="1" id="KW-0732">Signal</keyword>
<feature type="chain" id="PRO_5004650502" evidence="1">
    <location>
        <begin position="22"/>
        <end position="700"/>
    </location>
</feature>
<evidence type="ECO:0000256" key="1">
    <source>
        <dbReference type="SAM" id="SignalP"/>
    </source>
</evidence>
<evidence type="ECO:0000313" key="3">
    <source>
        <dbReference type="Proteomes" id="UP000032740"/>
    </source>
</evidence>
<evidence type="ECO:0000313" key="2">
    <source>
        <dbReference type="EMBL" id="CCV64092.1"/>
    </source>
</evidence>
<reference evidence="2 3" key="1">
    <citation type="journal article" date="2013" name="J. Mol. Microbiol. Biotechnol.">
        <title>Analysis of the Complete Genomes of Acholeplasma brassicae , A. palmae and A. laidlawii and Their Comparison to the Obligate Parasites from ' Candidatus Phytoplasma'.</title>
        <authorList>
            <person name="Kube M."/>
            <person name="Siewert C."/>
            <person name="Migdoll A.M."/>
            <person name="Duduk B."/>
            <person name="Holz S."/>
            <person name="Rabus R."/>
            <person name="Seemuller E."/>
            <person name="Mitrovic J."/>
            <person name="Muller I."/>
            <person name="Buttner C."/>
            <person name="Reinhardt R."/>
        </authorList>
    </citation>
    <scope>NUCLEOTIDE SEQUENCE [LARGE SCALE GENOMIC DNA]</scope>
    <source>
        <strain evidence="2 3">J233</strain>
    </source>
</reference>